<dbReference type="KEGG" id="sdyn:Mal52_26760"/>
<dbReference type="RefSeq" id="WP_145376593.1">
    <property type="nucleotide sequence ID" value="NZ_CAXBED010000394.1"/>
</dbReference>
<proteinExistence type="predicted"/>
<dbReference type="InterPro" id="IPR007419">
    <property type="entry name" value="BFD-like_2Fe2S-bd_dom"/>
</dbReference>
<dbReference type="OrthoDB" id="291899at2"/>
<dbReference type="Proteomes" id="UP000319383">
    <property type="component" value="Chromosome"/>
</dbReference>
<organism evidence="2 3">
    <name type="scientific">Symmachiella dynata</name>
    <dbReference type="NCBI Taxonomy" id="2527995"/>
    <lineage>
        <taxon>Bacteria</taxon>
        <taxon>Pseudomonadati</taxon>
        <taxon>Planctomycetota</taxon>
        <taxon>Planctomycetia</taxon>
        <taxon>Planctomycetales</taxon>
        <taxon>Planctomycetaceae</taxon>
        <taxon>Symmachiella</taxon>
    </lineage>
</organism>
<sequence length="90" mass="9570">MTNWAAKATLFAVKTSTVVEKSTASGCSNDVICRCLGVTSEEIDSAVSVFNAESVQDLKQQTGAGSGCTACHRVLKQILAARREQFENSL</sequence>
<dbReference type="InterPro" id="IPR041854">
    <property type="entry name" value="BFD-like_2Fe2S-bd_dom_sf"/>
</dbReference>
<dbReference type="EMBL" id="CP036276">
    <property type="protein sequence ID" value="QDU44198.1"/>
    <property type="molecule type" value="Genomic_DNA"/>
</dbReference>
<dbReference type="Gene3D" id="1.10.10.1100">
    <property type="entry name" value="BFD-like [2Fe-2S]-binding domain"/>
    <property type="match status" value="1"/>
</dbReference>
<evidence type="ECO:0000313" key="3">
    <source>
        <dbReference type="Proteomes" id="UP000319383"/>
    </source>
</evidence>
<gene>
    <name evidence="2" type="ORF">Mal52_26760</name>
</gene>
<feature type="domain" description="BFD-like [2Fe-2S]-binding" evidence="1">
    <location>
        <begin position="31"/>
        <end position="80"/>
    </location>
</feature>
<evidence type="ECO:0000259" key="1">
    <source>
        <dbReference type="Pfam" id="PF04324"/>
    </source>
</evidence>
<evidence type="ECO:0000313" key="2">
    <source>
        <dbReference type="EMBL" id="QDU44198.1"/>
    </source>
</evidence>
<protein>
    <submittedName>
        <fullName evidence="2">Bacterioferritin-associated ferredoxin</fullName>
    </submittedName>
</protein>
<dbReference type="Pfam" id="PF04324">
    <property type="entry name" value="Fer2_BFD"/>
    <property type="match status" value="1"/>
</dbReference>
<reference evidence="2 3" key="1">
    <citation type="submission" date="2019-02" db="EMBL/GenBank/DDBJ databases">
        <title>Deep-cultivation of Planctomycetes and their phenomic and genomic characterization uncovers novel biology.</title>
        <authorList>
            <person name="Wiegand S."/>
            <person name="Jogler M."/>
            <person name="Boedeker C."/>
            <person name="Pinto D."/>
            <person name="Vollmers J."/>
            <person name="Rivas-Marin E."/>
            <person name="Kohn T."/>
            <person name="Peeters S.H."/>
            <person name="Heuer A."/>
            <person name="Rast P."/>
            <person name="Oberbeckmann S."/>
            <person name="Bunk B."/>
            <person name="Jeske O."/>
            <person name="Meyerdierks A."/>
            <person name="Storesund J.E."/>
            <person name="Kallscheuer N."/>
            <person name="Luecker S."/>
            <person name="Lage O.M."/>
            <person name="Pohl T."/>
            <person name="Merkel B.J."/>
            <person name="Hornburger P."/>
            <person name="Mueller R.-W."/>
            <person name="Bruemmer F."/>
            <person name="Labrenz M."/>
            <person name="Spormann A.M."/>
            <person name="Op den Camp H."/>
            <person name="Overmann J."/>
            <person name="Amann R."/>
            <person name="Jetten M.S.M."/>
            <person name="Mascher T."/>
            <person name="Medema M.H."/>
            <person name="Devos D.P."/>
            <person name="Kaster A.-K."/>
            <person name="Ovreas L."/>
            <person name="Rohde M."/>
            <person name="Galperin M.Y."/>
            <person name="Jogler C."/>
        </authorList>
    </citation>
    <scope>NUCLEOTIDE SEQUENCE [LARGE SCALE GENOMIC DNA]</scope>
    <source>
        <strain evidence="2 3">Mal52</strain>
    </source>
</reference>
<name>A0A517ZNZ7_9PLAN</name>
<accession>A0A517ZNZ7</accession>
<keyword evidence="3" id="KW-1185">Reference proteome</keyword>
<dbReference type="AlphaFoldDB" id="A0A517ZNZ7"/>